<reference evidence="2" key="1">
    <citation type="journal article" date="2022" name="bioRxiv">
        <title>Genomics of Preaxostyla Flagellates Illuminates Evolutionary Transitions and the Path Towards Mitochondrial Loss.</title>
        <authorList>
            <person name="Novak L.V.F."/>
            <person name="Treitli S.C."/>
            <person name="Pyrih J."/>
            <person name="Halakuc P."/>
            <person name="Pipaliya S.V."/>
            <person name="Vacek V."/>
            <person name="Brzon O."/>
            <person name="Soukal P."/>
            <person name="Eme L."/>
            <person name="Dacks J.B."/>
            <person name="Karnkowska A."/>
            <person name="Elias M."/>
            <person name="Hampl V."/>
        </authorList>
    </citation>
    <scope>NUCLEOTIDE SEQUENCE</scope>
    <source>
        <strain evidence="2">RCP-MX</strain>
    </source>
</reference>
<keyword evidence="1" id="KW-0472">Membrane</keyword>
<accession>A0ABQ8UGG7</accession>
<evidence type="ECO:0000256" key="1">
    <source>
        <dbReference type="SAM" id="Phobius"/>
    </source>
</evidence>
<gene>
    <name evidence="2" type="ORF">PAPYR_8237</name>
</gene>
<evidence type="ECO:0000313" key="2">
    <source>
        <dbReference type="EMBL" id="KAJ4456500.1"/>
    </source>
</evidence>
<organism evidence="2 3">
    <name type="scientific">Paratrimastix pyriformis</name>
    <dbReference type="NCBI Taxonomy" id="342808"/>
    <lineage>
        <taxon>Eukaryota</taxon>
        <taxon>Metamonada</taxon>
        <taxon>Preaxostyla</taxon>
        <taxon>Paratrimastigidae</taxon>
        <taxon>Paratrimastix</taxon>
    </lineage>
</organism>
<dbReference type="Proteomes" id="UP001141327">
    <property type="component" value="Unassembled WGS sequence"/>
</dbReference>
<keyword evidence="1" id="KW-1133">Transmembrane helix</keyword>
<dbReference type="EMBL" id="JAPMOS010000068">
    <property type="protein sequence ID" value="KAJ4456500.1"/>
    <property type="molecule type" value="Genomic_DNA"/>
</dbReference>
<comment type="caution">
    <text evidence="2">The sequence shown here is derived from an EMBL/GenBank/DDBJ whole genome shotgun (WGS) entry which is preliminary data.</text>
</comment>
<feature type="transmembrane region" description="Helical" evidence="1">
    <location>
        <begin position="69"/>
        <end position="95"/>
    </location>
</feature>
<protein>
    <submittedName>
        <fullName evidence="2">Uncharacterized protein</fullName>
    </submittedName>
</protein>
<sequence length="156" mass="17536">MIAALELAASPRDRRFFRFSSQEKAPLEGANEAKMPPAHAVDQDNSALAKFPLLHLEINSGKSRRAPRVFLSVVSRVFFCITLLWTHQSILYMLILKIIVIASKSQQRECQKPPKTIQFLPEPIWLGATPLMLDLMRQERCSEPSGSDDDSSDLGD</sequence>
<evidence type="ECO:0000313" key="3">
    <source>
        <dbReference type="Proteomes" id="UP001141327"/>
    </source>
</evidence>
<keyword evidence="1" id="KW-0812">Transmembrane</keyword>
<keyword evidence="3" id="KW-1185">Reference proteome</keyword>
<name>A0ABQ8UGG7_9EUKA</name>
<proteinExistence type="predicted"/>